<evidence type="ECO:0000256" key="2">
    <source>
        <dbReference type="RuleBase" id="RU362097"/>
    </source>
</evidence>
<feature type="signal peptide" evidence="2">
    <location>
        <begin position="1"/>
        <end position="26"/>
    </location>
</feature>
<dbReference type="Pfam" id="PF02321">
    <property type="entry name" value="OEP"/>
    <property type="match status" value="2"/>
</dbReference>
<sequence length="508" mass="53384">MKTMIARGVAPKLAPLLAALLLTACAAPEFKQPDVVTPTAFKESQTVPAAAANDVRSAADGTTWTVGRPAEAQPRGEWWRAFNDETLNGLMVDATANNQNLAVAAARVKQARAIAGIAEADRIPQVGVGVGAERTRLSPLEANLPKGTNVPAANVYSARLSASYEVDLFGRVSSNVAAARGDAGAVEATYRSVLLSLQADVAQTYFRLRSLDAEIATVNHTVQLREESVRVTGHRFDAGDIGEFDLSRAKTELATARSEAIGLQRQRATAEHALAVLLGKPASNFTAPSTPLLDAAALPLIPAGLPSTLLERRPDIASAQRSMEAANARIGVARSAMFPALNLSAGAGGVGTSFAEVFKWSSRSWLLGAALSMPLIDGGRNRNNVVRSEAALEEAVGSYRQSVLTAFAEVEDNLAGLRILAGQSAEIEAAVLSARRSADLAQKLYDAGRGSYLELLDAQRNLANVERNAVQLRGDRAITTVALIRALGGGWDAAPAVAKIDDAAQARN</sequence>
<dbReference type="InterPro" id="IPR003423">
    <property type="entry name" value="OMP_efflux"/>
</dbReference>
<proteinExistence type="inferred from homology"/>
<dbReference type="Gene3D" id="1.20.1600.10">
    <property type="entry name" value="Outer membrane efflux proteins (OEP)"/>
    <property type="match status" value="1"/>
</dbReference>
<keyword evidence="2" id="KW-0472">Membrane</keyword>
<evidence type="ECO:0000313" key="3">
    <source>
        <dbReference type="EMBL" id="MCS0583433.1"/>
    </source>
</evidence>
<dbReference type="Proteomes" id="UP001204151">
    <property type="component" value="Unassembled WGS sequence"/>
</dbReference>
<evidence type="ECO:0000313" key="4">
    <source>
        <dbReference type="Proteomes" id="UP001204151"/>
    </source>
</evidence>
<dbReference type="PROSITE" id="PS51257">
    <property type="entry name" value="PROKAR_LIPOPROTEIN"/>
    <property type="match status" value="1"/>
</dbReference>
<dbReference type="EMBL" id="JANUGW010000013">
    <property type="protein sequence ID" value="MCS0583433.1"/>
    <property type="molecule type" value="Genomic_DNA"/>
</dbReference>
<dbReference type="Gene3D" id="2.20.200.10">
    <property type="entry name" value="Outer membrane efflux proteins (OEP)"/>
    <property type="match status" value="1"/>
</dbReference>
<dbReference type="PANTHER" id="PTHR30203">
    <property type="entry name" value="OUTER MEMBRANE CATION EFFLUX PROTEIN"/>
    <property type="match status" value="1"/>
</dbReference>
<keyword evidence="2" id="KW-1134">Transmembrane beta strand</keyword>
<keyword evidence="4" id="KW-1185">Reference proteome</keyword>
<keyword evidence="2" id="KW-0732">Signal</keyword>
<gene>
    <name evidence="3" type="ORF">NX784_17725</name>
</gene>
<dbReference type="SUPFAM" id="SSF56954">
    <property type="entry name" value="Outer membrane efflux proteins (OEP)"/>
    <property type="match status" value="1"/>
</dbReference>
<feature type="chain" id="PRO_5044958624" evidence="2">
    <location>
        <begin position="27"/>
        <end position="508"/>
    </location>
</feature>
<keyword evidence="2" id="KW-0449">Lipoprotein</keyword>
<comment type="similarity">
    <text evidence="1 2">Belongs to the outer membrane factor (OMF) (TC 1.B.17) family.</text>
</comment>
<comment type="subcellular location">
    <subcellularLocation>
        <location evidence="2">Cell membrane</location>
        <topology evidence="2">Lipid-anchor</topology>
    </subcellularLocation>
</comment>
<reference evidence="3 4" key="1">
    <citation type="submission" date="2022-08" db="EMBL/GenBank/DDBJ databases">
        <title>Reclassification of Massilia species as members of the genera Telluria, Duganella, Pseudoduganella, Mokoshia gen. nov. and Zemynaea gen. nov. using orthogonal and non-orthogonal genome-based approaches.</title>
        <authorList>
            <person name="Bowman J.P."/>
        </authorList>
    </citation>
    <scope>NUCLEOTIDE SEQUENCE [LARGE SCALE GENOMIC DNA]</scope>
    <source>
        <strain evidence="3 4">JCM 31316</strain>
    </source>
</reference>
<name>A0ABT1ZU38_9BURK</name>
<protein>
    <submittedName>
        <fullName evidence="3">Efflux transporter outer membrane subunit</fullName>
    </submittedName>
</protein>
<keyword evidence="2" id="KW-0812">Transmembrane</keyword>
<organism evidence="3 4">
    <name type="scientific">Massilia pinisoli</name>
    <dbReference type="NCBI Taxonomy" id="1772194"/>
    <lineage>
        <taxon>Bacteria</taxon>
        <taxon>Pseudomonadati</taxon>
        <taxon>Pseudomonadota</taxon>
        <taxon>Betaproteobacteria</taxon>
        <taxon>Burkholderiales</taxon>
        <taxon>Oxalobacteraceae</taxon>
        <taxon>Telluria group</taxon>
        <taxon>Massilia</taxon>
    </lineage>
</organism>
<keyword evidence="2" id="KW-0564">Palmitate</keyword>
<comment type="caution">
    <text evidence="3">The sequence shown here is derived from an EMBL/GenBank/DDBJ whole genome shotgun (WGS) entry which is preliminary data.</text>
</comment>
<accession>A0ABT1ZU38</accession>
<evidence type="ECO:0000256" key="1">
    <source>
        <dbReference type="ARBA" id="ARBA00007613"/>
    </source>
</evidence>
<dbReference type="RefSeq" id="WP_258818016.1">
    <property type="nucleotide sequence ID" value="NZ_JANUGW010000013.1"/>
</dbReference>
<dbReference type="InterPro" id="IPR010131">
    <property type="entry name" value="MdtP/NodT-like"/>
</dbReference>
<dbReference type="NCBIfam" id="TIGR01845">
    <property type="entry name" value="outer_NodT"/>
    <property type="match status" value="1"/>
</dbReference>
<dbReference type="PANTHER" id="PTHR30203:SF33">
    <property type="entry name" value="BLR4455 PROTEIN"/>
    <property type="match status" value="1"/>
</dbReference>